<dbReference type="Pfam" id="PF08849">
    <property type="entry name" value="BrxA"/>
    <property type="match status" value="1"/>
</dbReference>
<accession>A0A0H5SL59</accession>
<dbReference type="Proteomes" id="UP000236497">
    <property type="component" value="Unassembled WGS sequence"/>
</dbReference>
<dbReference type="Gene3D" id="1.10.3540.10">
    <property type="entry name" value="uncharacterized protein from magnetospirillum magneticum domain"/>
    <property type="match status" value="1"/>
</dbReference>
<gene>
    <name evidence="1" type="ORF">HHT355_2684</name>
</gene>
<protein>
    <recommendedName>
        <fullName evidence="3">Inner membrane protein DUF1819</fullName>
    </recommendedName>
</protein>
<dbReference type="InterPro" id="IPR014948">
    <property type="entry name" value="BrxA"/>
</dbReference>
<sequence length="201" mass="24058">MAEELEYKSTIKSRPFLFRETKKAAELINKGFKEFEIKEKAKKDNIFQVNTETRRSEIASIVLQRLKAIDDFLIEKIVNGDIETSKQIVIYSIMKTDRLFFEFMYEVFREKILLRDLTLQDKDFNLYFNRKKEQSERVASWDDYTFYKLKQVYIRILFEAGFIKGPKKDREIVKPILEEEVVQHLKEIGDIKYLNALMGEI</sequence>
<proteinExistence type="predicted"/>
<keyword evidence="2" id="KW-1185">Reference proteome</keyword>
<organism evidence="1 2">
    <name type="scientific">Herbinix hemicellulosilytica</name>
    <dbReference type="NCBI Taxonomy" id="1564487"/>
    <lineage>
        <taxon>Bacteria</taxon>
        <taxon>Bacillati</taxon>
        <taxon>Bacillota</taxon>
        <taxon>Clostridia</taxon>
        <taxon>Lachnospirales</taxon>
        <taxon>Lachnospiraceae</taxon>
        <taxon>Herbinix</taxon>
    </lineage>
</organism>
<evidence type="ECO:0000313" key="2">
    <source>
        <dbReference type="Proteomes" id="UP000236497"/>
    </source>
</evidence>
<dbReference type="AlphaFoldDB" id="A0A0H5SL59"/>
<name>A0A0H5SL59_HERHM</name>
<dbReference type="EMBL" id="CVTD020000029">
    <property type="protein sequence ID" value="CRZ35865.1"/>
    <property type="molecule type" value="Genomic_DNA"/>
</dbReference>
<evidence type="ECO:0008006" key="3">
    <source>
        <dbReference type="Google" id="ProtNLM"/>
    </source>
</evidence>
<reference evidence="1 2" key="1">
    <citation type="submission" date="2015-06" db="EMBL/GenBank/DDBJ databases">
        <authorList>
            <person name="Wibberg Daniel"/>
        </authorList>
    </citation>
    <scope>NUCLEOTIDE SEQUENCE [LARGE SCALE GENOMIC DNA]</scope>
    <source>
        <strain evidence="1 2">T3/55T</strain>
    </source>
</reference>
<dbReference type="InterPro" id="IPR023137">
    <property type="entry name" value="BrxA_sf"/>
</dbReference>
<evidence type="ECO:0000313" key="1">
    <source>
        <dbReference type="EMBL" id="CRZ35865.1"/>
    </source>
</evidence>
<dbReference type="RefSeq" id="WP_103203919.1">
    <property type="nucleotide sequence ID" value="NZ_CVTD020000029.1"/>
</dbReference>